<feature type="transmembrane region" description="Helical" evidence="8">
    <location>
        <begin position="1370"/>
        <end position="1390"/>
    </location>
</feature>
<dbReference type="PANTHER" id="PTHR43399">
    <property type="entry name" value="SUBTILISIN-RELATED"/>
    <property type="match status" value="1"/>
</dbReference>
<dbReference type="PROSITE" id="PS00138">
    <property type="entry name" value="SUBTILASE_SER"/>
    <property type="match status" value="1"/>
</dbReference>
<evidence type="ECO:0000256" key="2">
    <source>
        <dbReference type="ARBA" id="ARBA00022670"/>
    </source>
</evidence>
<dbReference type="PANTHER" id="PTHR43399:SF5">
    <property type="entry name" value="PEPTIDASE S8 FAMILY WITH PROTEASE-ASSOCIATED DOMAIN"/>
    <property type="match status" value="1"/>
</dbReference>
<gene>
    <name evidence="11" type="ORF">WJX81_001826</name>
</gene>
<dbReference type="GO" id="GO:0016020">
    <property type="term" value="C:membrane"/>
    <property type="evidence" value="ECO:0007669"/>
    <property type="project" value="UniProtKB-SubCell"/>
</dbReference>
<dbReference type="Gene3D" id="3.50.30.30">
    <property type="match status" value="1"/>
</dbReference>
<dbReference type="Gene3D" id="2.60.120.380">
    <property type="match status" value="1"/>
</dbReference>
<protein>
    <submittedName>
        <fullName evidence="11">Uncharacterized protein</fullName>
    </submittedName>
</protein>
<evidence type="ECO:0000256" key="5">
    <source>
        <dbReference type="ARBA" id="ARBA00022825"/>
    </source>
</evidence>
<dbReference type="InterPro" id="IPR000209">
    <property type="entry name" value="Peptidase_S8/S53_dom"/>
</dbReference>
<dbReference type="Pfam" id="PF00082">
    <property type="entry name" value="Peptidase_S8"/>
    <property type="match status" value="1"/>
</dbReference>
<proteinExistence type="predicted"/>
<accession>A0AAW1RR92</accession>
<keyword evidence="7 8" id="KW-0472">Membrane</keyword>
<dbReference type="InterPro" id="IPR003137">
    <property type="entry name" value="PA_domain"/>
</dbReference>
<dbReference type="InterPro" id="IPR023828">
    <property type="entry name" value="Peptidase_S8_Ser-AS"/>
</dbReference>
<feature type="domain" description="Peptidase S8/S53" evidence="9">
    <location>
        <begin position="358"/>
        <end position="644"/>
    </location>
</feature>
<evidence type="ECO:0000256" key="3">
    <source>
        <dbReference type="ARBA" id="ARBA00022692"/>
    </source>
</evidence>
<evidence type="ECO:0000259" key="10">
    <source>
        <dbReference type="Pfam" id="PF02225"/>
    </source>
</evidence>
<dbReference type="InterPro" id="IPR001129">
    <property type="entry name" value="Membr-assoc_MAPEG"/>
</dbReference>
<dbReference type="SUPFAM" id="SSF52743">
    <property type="entry name" value="Subtilisin-like"/>
    <property type="match status" value="1"/>
</dbReference>
<dbReference type="Pfam" id="PF02225">
    <property type="entry name" value="PA"/>
    <property type="match status" value="1"/>
</dbReference>
<keyword evidence="2" id="KW-0645">Protease</keyword>
<feature type="transmembrane region" description="Helical" evidence="8">
    <location>
        <begin position="1402"/>
        <end position="1420"/>
    </location>
</feature>
<dbReference type="Pfam" id="PF01124">
    <property type="entry name" value="MAPEG"/>
    <property type="match status" value="1"/>
</dbReference>
<evidence type="ECO:0000313" key="11">
    <source>
        <dbReference type="EMBL" id="KAK9836281.1"/>
    </source>
</evidence>
<dbReference type="PRINTS" id="PR00723">
    <property type="entry name" value="SUBTILISIN"/>
</dbReference>
<dbReference type="InterPro" id="IPR051048">
    <property type="entry name" value="Peptidase_S8/S53_subtilisin"/>
</dbReference>
<evidence type="ECO:0000256" key="4">
    <source>
        <dbReference type="ARBA" id="ARBA00022801"/>
    </source>
</evidence>
<name>A0AAW1RR92_9CHLO</name>
<dbReference type="SUPFAM" id="SSF49785">
    <property type="entry name" value="Galactose-binding domain-like"/>
    <property type="match status" value="1"/>
</dbReference>
<dbReference type="InterPro" id="IPR023352">
    <property type="entry name" value="MAPEG-like_dom_sf"/>
</dbReference>
<dbReference type="Proteomes" id="UP001445335">
    <property type="component" value="Unassembled WGS sequence"/>
</dbReference>
<dbReference type="Gene3D" id="1.20.120.550">
    <property type="entry name" value="Membrane associated eicosanoid/glutathione metabolism-like domain"/>
    <property type="match status" value="1"/>
</dbReference>
<dbReference type="InterPro" id="IPR046450">
    <property type="entry name" value="PA_dom_sf"/>
</dbReference>
<dbReference type="InterPro" id="IPR008979">
    <property type="entry name" value="Galactose-bd-like_sf"/>
</dbReference>
<feature type="domain" description="PA" evidence="10">
    <location>
        <begin position="471"/>
        <end position="548"/>
    </location>
</feature>
<evidence type="ECO:0000256" key="8">
    <source>
        <dbReference type="SAM" id="Phobius"/>
    </source>
</evidence>
<keyword evidence="6 8" id="KW-1133">Transmembrane helix</keyword>
<keyword evidence="4" id="KW-0378">Hydrolase</keyword>
<dbReference type="GO" id="GO:0004252">
    <property type="term" value="F:serine-type endopeptidase activity"/>
    <property type="evidence" value="ECO:0007669"/>
    <property type="project" value="InterPro"/>
</dbReference>
<comment type="subcellular location">
    <subcellularLocation>
        <location evidence="1">Membrane</location>
    </subcellularLocation>
</comment>
<evidence type="ECO:0000259" key="9">
    <source>
        <dbReference type="Pfam" id="PF00082"/>
    </source>
</evidence>
<comment type="caution">
    <text evidence="11">The sequence shown here is derived from an EMBL/GenBank/DDBJ whole genome shotgun (WGS) entry which is preliminary data.</text>
</comment>
<evidence type="ECO:0000256" key="1">
    <source>
        <dbReference type="ARBA" id="ARBA00004370"/>
    </source>
</evidence>
<evidence type="ECO:0000256" key="7">
    <source>
        <dbReference type="ARBA" id="ARBA00023136"/>
    </source>
</evidence>
<dbReference type="EMBL" id="JALJOU010000025">
    <property type="protein sequence ID" value="KAK9836281.1"/>
    <property type="molecule type" value="Genomic_DNA"/>
</dbReference>
<dbReference type="Gene3D" id="3.40.50.200">
    <property type="entry name" value="Peptidase S8/S53 domain"/>
    <property type="match status" value="1"/>
</dbReference>
<dbReference type="SUPFAM" id="SSF52025">
    <property type="entry name" value="PA domain"/>
    <property type="match status" value="1"/>
</dbReference>
<dbReference type="InterPro" id="IPR015500">
    <property type="entry name" value="Peptidase_S8_subtilisin-rel"/>
</dbReference>
<dbReference type="InterPro" id="IPR036852">
    <property type="entry name" value="Peptidase_S8/S53_dom_sf"/>
</dbReference>
<dbReference type="GO" id="GO:0006508">
    <property type="term" value="P:proteolysis"/>
    <property type="evidence" value="ECO:0007669"/>
    <property type="project" value="UniProtKB-KW"/>
</dbReference>
<sequence length="1421" mass="143227">METKITAFFAALLGFLYVALSLAVVRVRRSARIPVGEGVPVNTLLRKRIRAHANFGEYVPLALVLLALVEGNKAAPAPLIGALGTLLLLARISHGWALAPQPAGTTIWLQTGPVNTRTAEQSRGVESRRSVLAEAAAQDPQQDPRWNFLAGAVQFLVALAPPVCTSDVHALRASLATLGGHVLNYVPDHALLVAAPRSAAGPIRELPGVTWVGDLAPEHKVAAAWQPLLAWLDMLTLTLALDPADGAALQAAALADMDVQAALQWLAAQPPVHWVAPRPRARLHNFLATGICQSGAAGGADLTAGTTSGGNATHPLWLAGLQGAGQVIGMGDTGLDVGHCLFRDDAVLVPTTLAGGLQQGMAPAAKLAFQDLGSGTSGSIDLPGDLAANYYPFSYTRGAHIHSDSWGTSTPDYDGLAFAVDYFAWANQDFLPVGADGTVPFKVMGASFGPSVATLAAAGSQKLAIVGAAPAIACEPLTARLHGAMALVLRGNCTFSTKAANAQAAGAAAVLVVNTDDSGFFRMDQEPAYSGAAIHVPVCGVSQAPGALLWAALATGAPLSVAFSAYALPTDRYESLAFFSSIGPTLDGRIKPDIVAPGTTISAFAAQPEGSQTCSLAVERGTSMATPVVAGGLALIRQYFAGGWYPSGEPQAASAFLPSAPLLKAVLLGGAAAMQGIAPSANAQYNGVPLDTPPSVRQGFGRAHLGRSLPLAGGVPGWNLQVVDRAVLPDTGAMHKYCLSATGGALRVTLAWADRPPAQAAGPQLVNDLDLQVRANSLAGYNLPGNGVIDRVNNVEQVAIDSMDAGLVVITVMGFCIPFGPQNYSLAVQGNFSGWLESSYNPAWDGVARTVCLLPVAAISAAPPPLGNASLATFTFASSDPAPGGFECRLSGTGGVTWPLPLHGWAACTSPAAAAILSDGSYLFSVRAAGYIVQDARAFTVDMRAPVSSITGALAPVAGAPRSAVFSFAANDSAPVTFACRLNGSAWQTAPLPPAFAATLGAWLPCQSPQEYDSLPAGNWTFGILATDAAGNMETHVQSAVPWQVDMAAFVQITGGDAGATVSRNSVSFQFGAVISSQAPPGEVPMECALQAWGSSGFVPPAPAFAACTSPAAYGALHPGVYLFSALLQGGDPTLAATAQVQVNVQGPQAIIMAGPPAVTGVPAAEFFFSAEGAAGFGCRLQGGGAASQAAAANASTFTACSSPTTYNALVDGSYSFQVQALGTAGAAGMAGPAASATFLIDTTPPVVSKLRFMLAALANGPTHSPTPNPTSSAAPAPGGGTTVSLASGAFTAAFDVTDGVLGSGVNGSSCQMSAVTDVSGTAMAGATGRGATGVSLPCSPAGTAYSLDSGTYIFQVMAADNANNTAAPLAATLHIGGSAGSGGVILIVAPSSAKAAGGAPVAVGAAAAALVAVTLWVLLS</sequence>
<dbReference type="SUPFAM" id="SSF161084">
    <property type="entry name" value="MAPEG domain-like"/>
    <property type="match status" value="1"/>
</dbReference>
<reference evidence="11 12" key="1">
    <citation type="journal article" date="2024" name="Nat. Commun.">
        <title>Phylogenomics reveals the evolutionary origins of lichenization in chlorophyte algae.</title>
        <authorList>
            <person name="Puginier C."/>
            <person name="Libourel C."/>
            <person name="Otte J."/>
            <person name="Skaloud P."/>
            <person name="Haon M."/>
            <person name="Grisel S."/>
            <person name="Petersen M."/>
            <person name="Berrin J.G."/>
            <person name="Delaux P.M."/>
            <person name="Dal Grande F."/>
            <person name="Keller J."/>
        </authorList>
    </citation>
    <scope>NUCLEOTIDE SEQUENCE [LARGE SCALE GENOMIC DNA]</scope>
    <source>
        <strain evidence="11 12">SAG 245.80</strain>
    </source>
</reference>
<evidence type="ECO:0000256" key="6">
    <source>
        <dbReference type="ARBA" id="ARBA00022989"/>
    </source>
</evidence>
<keyword evidence="12" id="KW-1185">Reference proteome</keyword>
<keyword evidence="3 8" id="KW-0812">Transmembrane</keyword>
<evidence type="ECO:0000313" key="12">
    <source>
        <dbReference type="Proteomes" id="UP001445335"/>
    </source>
</evidence>
<organism evidence="11 12">
    <name type="scientific">Elliptochloris bilobata</name>
    <dbReference type="NCBI Taxonomy" id="381761"/>
    <lineage>
        <taxon>Eukaryota</taxon>
        <taxon>Viridiplantae</taxon>
        <taxon>Chlorophyta</taxon>
        <taxon>core chlorophytes</taxon>
        <taxon>Trebouxiophyceae</taxon>
        <taxon>Trebouxiophyceae incertae sedis</taxon>
        <taxon>Elliptochloris clade</taxon>
        <taxon>Elliptochloris</taxon>
    </lineage>
</organism>
<keyword evidence="5" id="KW-0720">Serine protease</keyword>